<evidence type="ECO:0000313" key="2">
    <source>
        <dbReference type="EMBL" id="ABY23103.1"/>
    </source>
</evidence>
<dbReference type="AlphaFoldDB" id="A9WPU6"/>
<dbReference type="EMBL" id="CP000910">
    <property type="protein sequence ID" value="ABY23103.1"/>
    <property type="molecule type" value="Genomic_DNA"/>
</dbReference>
<organism evidence="2 3">
    <name type="scientific">Renibacterium salmoninarum (strain ATCC 33209 / DSM 20767 / JCM 11484 / NBRC 15589 / NCIMB 2235)</name>
    <dbReference type="NCBI Taxonomy" id="288705"/>
    <lineage>
        <taxon>Bacteria</taxon>
        <taxon>Bacillati</taxon>
        <taxon>Actinomycetota</taxon>
        <taxon>Actinomycetes</taxon>
        <taxon>Micrococcales</taxon>
        <taxon>Micrococcaceae</taxon>
        <taxon>Renibacterium</taxon>
    </lineage>
</organism>
<protein>
    <submittedName>
        <fullName evidence="2">Uncharacterized protein</fullName>
    </submittedName>
</protein>
<feature type="transmembrane region" description="Helical" evidence="1">
    <location>
        <begin position="6"/>
        <end position="27"/>
    </location>
</feature>
<keyword evidence="3" id="KW-1185">Reference proteome</keyword>
<reference evidence="3" key="1">
    <citation type="journal article" date="2008" name="J. Bacteriol.">
        <title>Genome sequence of the fish pathogen Renibacterium salmoninarum suggests reductive evolution away from an environmental Arthrobacter ancestor.</title>
        <authorList>
            <person name="Wiens G.D."/>
            <person name="Rockey D.D."/>
            <person name="Wu Z."/>
            <person name="Chang J."/>
            <person name="Levy R."/>
            <person name="Crane S."/>
            <person name="Chen D.S."/>
            <person name="Capri G.R."/>
            <person name="Burnett J.R."/>
            <person name="Sudheesh P.S."/>
            <person name="Schipma M.J."/>
            <person name="Burd H."/>
            <person name="Bhattacharyya A."/>
            <person name="Rhodes L.D."/>
            <person name="Kaul R."/>
            <person name="Strom M.S."/>
        </authorList>
    </citation>
    <scope>NUCLEOTIDE SEQUENCE [LARGE SCALE GENOMIC DNA]</scope>
    <source>
        <strain evidence="3">ATCC 33209 / DSM 20767 / JCM 11484 / NBRC 15589 / NCIMB 2235</strain>
    </source>
</reference>
<accession>A9WPU6</accession>
<proteinExistence type="predicted"/>
<evidence type="ECO:0000256" key="1">
    <source>
        <dbReference type="SAM" id="Phobius"/>
    </source>
</evidence>
<keyword evidence="1" id="KW-0472">Membrane</keyword>
<gene>
    <name evidence="2" type="ordered locus">RSal33209_1366</name>
</gene>
<evidence type="ECO:0000313" key="3">
    <source>
        <dbReference type="Proteomes" id="UP000002007"/>
    </source>
</evidence>
<keyword evidence="1" id="KW-0812">Transmembrane</keyword>
<dbReference type="STRING" id="288705.RSal33209_1366"/>
<dbReference type="Proteomes" id="UP000002007">
    <property type="component" value="Chromosome"/>
</dbReference>
<name>A9WPU6_RENSM</name>
<dbReference type="RefSeq" id="WP_012244784.1">
    <property type="nucleotide sequence ID" value="NC_010168.1"/>
</dbReference>
<sequence length="94" mass="10693">MQPWISLVIATAVPAMLTSYVAFLAGLSRNRHSMIDQLQEERTLQEAQITDLEHRIDAFYADKHASRIYVAALLDHIWQRKEPPPPDPPAGYIP</sequence>
<dbReference type="HOGENOM" id="CLU_2384085_0_0_11"/>
<dbReference type="KEGG" id="rsa:RSal33209_1366"/>
<keyword evidence="1" id="KW-1133">Transmembrane helix</keyword>